<gene>
    <name evidence="3" type="ORF">R5R35_011825</name>
</gene>
<reference evidence="3 4" key="1">
    <citation type="submission" date="2024-03" db="EMBL/GenBank/DDBJ databases">
        <title>The genome assembly and annotation of the cricket Gryllus longicercus Weissman &amp; Gray.</title>
        <authorList>
            <person name="Szrajer S."/>
            <person name="Gray D."/>
            <person name="Ylla G."/>
        </authorList>
    </citation>
    <scope>NUCLEOTIDE SEQUENCE [LARGE SCALE GENOMIC DNA]</scope>
    <source>
        <strain evidence="3">DAG 2021-001</strain>
        <tissue evidence="3">Whole body minus gut</tissue>
    </source>
</reference>
<dbReference type="Pfam" id="PF10508">
    <property type="entry name" value="Proteasom_PSMB"/>
    <property type="match status" value="1"/>
</dbReference>
<sequence>MANFEWFESKVSELRSDNERAQVLSELKLAVSSQNVSQQKYIAQNLQLDAVFDCLNSSESEEIDSACHVLSLLLGSLDPSVVLRQYLDHLQRALGHPTASVKEMSIAELRRVACSGDLVHQLCQNDLILNIVTCLSNDDIAVAKNACTLLVKLGESSTGLKVLFSREILEALRKIQKQSDIIRFRVFEMAVLIAEHSPEGQQACVSSGLLPALVEELQTEDVLLQLNALELLTKLALKPHGLEWLQHRGILRQLAEKVNSIEEEPLGSLLLPGLIKFFGNLAQSNPKEFFNEYPRMVAALFETFDTSDMVLLGVAMETIGYIATSVEGKYMLYNLGDLMKKAIKKISNGIQSFPHLSRVRALNTMANIIELKLDAQETQSLQITKEFFNWLSEEPMTLVMSVCQQPFPELRLAGVQVLKVLAEQEWGQELIKKQPGVVEFLLDRRMETHKYCKDAKYEVVKVIVESPTGLSVFGSETFTRLREFFKEGPFFVQTQTEVAIEGAS</sequence>
<accession>A0AAN9ZHM2</accession>
<dbReference type="Proteomes" id="UP001378592">
    <property type="component" value="Unassembled WGS sequence"/>
</dbReference>
<dbReference type="InterPro" id="IPR011989">
    <property type="entry name" value="ARM-like"/>
</dbReference>
<dbReference type="InterPro" id="IPR016024">
    <property type="entry name" value="ARM-type_fold"/>
</dbReference>
<dbReference type="AlphaFoldDB" id="A0AAN9ZHM2"/>
<organism evidence="3 4">
    <name type="scientific">Gryllus longicercus</name>
    <dbReference type="NCBI Taxonomy" id="2509291"/>
    <lineage>
        <taxon>Eukaryota</taxon>
        <taxon>Metazoa</taxon>
        <taxon>Ecdysozoa</taxon>
        <taxon>Arthropoda</taxon>
        <taxon>Hexapoda</taxon>
        <taxon>Insecta</taxon>
        <taxon>Pterygota</taxon>
        <taxon>Neoptera</taxon>
        <taxon>Polyneoptera</taxon>
        <taxon>Orthoptera</taxon>
        <taxon>Ensifera</taxon>
        <taxon>Gryllidea</taxon>
        <taxon>Grylloidea</taxon>
        <taxon>Gryllidae</taxon>
        <taxon>Gryllinae</taxon>
        <taxon>Gryllus</taxon>
    </lineage>
</organism>
<dbReference type="InterPro" id="IPR019538">
    <property type="entry name" value="PSMD5"/>
</dbReference>
<dbReference type="SUPFAM" id="SSF48371">
    <property type="entry name" value="ARM repeat"/>
    <property type="match status" value="1"/>
</dbReference>
<dbReference type="Gene3D" id="1.25.10.10">
    <property type="entry name" value="Leucine-rich Repeat Variant"/>
    <property type="match status" value="3"/>
</dbReference>
<dbReference type="PANTHER" id="PTHR13554">
    <property type="entry name" value="26S PROTEASOME NON-ATPASE REGULATORY SUBUNIT 5-RELATED"/>
    <property type="match status" value="1"/>
</dbReference>
<dbReference type="GO" id="GO:0005829">
    <property type="term" value="C:cytosol"/>
    <property type="evidence" value="ECO:0007669"/>
    <property type="project" value="TreeGrafter"/>
</dbReference>
<dbReference type="GO" id="GO:0043248">
    <property type="term" value="P:proteasome assembly"/>
    <property type="evidence" value="ECO:0007669"/>
    <property type="project" value="InterPro"/>
</dbReference>
<protein>
    <recommendedName>
        <fullName evidence="2">26S proteasome non-ATPase regulatory subunit 5</fullName>
    </recommendedName>
</protein>
<evidence type="ECO:0000256" key="2">
    <source>
        <dbReference type="ARBA" id="ARBA00014933"/>
    </source>
</evidence>
<evidence type="ECO:0000256" key="1">
    <source>
        <dbReference type="ARBA" id="ARBA00006823"/>
    </source>
</evidence>
<evidence type="ECO:0000313" key="4">
    <source>
        <dbReference type="Proteomes" id="UP001378592"/>
    </source>
</evidence>
<comment type="similarity">
    <text evidence="1">Belongs to the proteasome subunit S5B/HSM3 family.</text>
</comment>
<evidence type="ECO:0000313" key="3">
    <source>
        <dbReference type="EMBL" id="KAK7873480.1"/>
    </source>
</evidence>
<dbReference type="EMBL" id="JAZDUA010000013">
    <property type="protein sequence ID" value="KAK7873480.1"/>
    <property type="molecule type" value="Genomic_DNA"/>
</dbReference>
<comment type="caution">
    <text evidence="3">The sequence shown here is derived from an EMBL/GenBank/DDBJ whole genome shotgun (WGS) entry which is preliminary data.</text>
</comment>
<name>A0AAN9ZHM2_9ORTH</name>
<dbReference type="PANTHER" id="PTHR13554:SF10">
    <property type="entry name" value="26S PROTEASOME NON-ATPASE REGULATORY SUBUNIT 5"/>
    <property type="match status" value="1"/>
</dbReference>
<proteinExistence type="inferred from homology"/>
<keyword evidence="4" id="KW-1185">Reference proteome</keyword>